<comment type="similarity">
    <text evidence="2">Belongs to the YSL (TC 2.A.67.2) family.</text>
</comment>
<sequence length="693" mass="75701">MSEDLEFGRQKQMNRLRHFRLSCTVMEDESRVVAEGVAVEEEARVVDGAADPVKRLPPWKSQITVRGIVASLAIGIIYSIVVMKLNLTTGLVPNLNVSAALLAFVLISSWTKLLHKAGIVTAPFTRQENTIIQTCAVACYSIALGGGFGSYLLALNRRTYEQAGADTPGNAPNSIKEPGISWMIGFLFVSSFVGLLALVPLRKIMIIDYKLTYPSGTATAVLINGFHTPKGDKMAKQQVGGFMRFFSASFLWAFFQWFYSGGSQCGFSRFPTLGLEALQNTFYFDFSMTYVGAGMICSHLVNLSLLLGAVLSWGVMWPLIRGLKGEWFPQSLSEGSMRSLNGYKVFISISLILGDGLYNFIKILFFTGWSLYSRMNNKTGRSFPAKENESIHDLQRNESFVRESIPLWLAFTGYACFSIVSTIAIPLMFPELRWYFVIVAYVLAPSLSFCNAYGAGLTDMNMAYNYGKVALFILAAISGKSNGLVAGLVGCGLIKSMVSISSDLMHDFKAGHLTFTSPRSMLLSQAIGTAIGCIVAPLSFFLFYKAFDVGDPNGEYKAPYAIIYRNMAILGVEGFSALPNHCLQLCYGFFSFAVGANLLKDLSPPRIGKWVPLPMAMAVPFLVGAYFAIDMCVGSLVVFVWHKMNSEAAAHMVPAVASGLICGDGLWILPSSILALAKIRPPICMNFSPSASN</sequence>
<feature type="transmembrane region" description="Helical" evidence="7">
    <location>
        <begin position="469"/>
        <end position="494"/>
    </location>
</feature>
<dbReference type="GO" id="GO:0035673">
    <property type="term" value="F:oligopeptide transmembrane transporter activity"/>
    <property type="evidence" value="ECO:0007669"/>
    <property type="project" value="InterPro"/>
</dbReference>
<evidence type="ECO:0000256" key="2">
    <source>
        <dbReference type="ARBA" id="ARBA00010276"/>
    </source>
</evidence>
<feature type="transmembrane region" description="Helical" evidence="7">
    <location>
        <begin position="290"/>
        <end position="320"/>
    </location>
</feature>
<dbReference type="InterPro" id="IPR004813">
    <property type="entry name" value="OPT"/>
</dbReference>
<protein>
    <recommendedName>
        <fullName evidence="10">Metal-nicotianamine transporter YSL3</fullName>
    </recommendedName>
</protein>
<keyword evidence="4 7" id="KW-0812">Transmembrane</keyword>
<proteinExistence type="inferred from homology"/>
<dbReference type="PANTHER" id="PTHR31645">
    <property type="entry name" value="OLIGOPEPTIDE TRANSPORTER YGL114W-RELATED"/>
    <property type="match status" value="1"/>
</dbReference>
<dbReference type="GO" id="GO:0010039">
    <property type="term" value="P:response to iron ion"/>
    <property type="evidence" value="ECO:0007669"/>
    <property type="project" value="TreeGrafter"/>
</dbReference>
<organism evidence="8 9">
    <name type="scientific">Trapa incisa</name>
    <dbReference type="NCBI Taxonomy" id="236973"/>
    <lineage>
        <taxon>Eukaryota</taxon>
        <taxon>Viridiplantae</taxon>
        <taxon>Streptophyta</taxon>
        <taxon>Embryophyta</taxon>
        <taxon>Tracheophyta</taxon>
        <taxon>Spermatophyta</taxon>
        <taxon>Magnoliopsida</taxon>
        <taxon>eudicotyledons</taxon>
        <taxon>Gunneridae</taxon>
        <taxon>Pentapetalae</taxon>
        <taxon>rosids</taxon>
        <taxon>malvids</taxon>
        <taxon>Myrtales</taxon>
        <taxon>Lythraceae</taxon>
        <taxon>Trapa</taxon>
    </lineage>
</organism>
<dbReference type="GO" id="GO:0048316">
    <property type="term" value="P:seed development"/>
    <property type="evidence" value="ECO:0007669"/>
    <property type="project" value="TreeGrafter"/>
</dbReference>
<dbReference type="GO" id="GO:0005886">
    <property type="term" value="C:plasma membrane"/>
    <property type="evidence" value="ECO:0007669"/>
    <property type="project" value="TreeGrafter"/>
</dbReference>
<reference evidence="8 9" key="1">
    <citation type="journal article" date="2023" name="Hortic Res">
        <title>Pangenome of water caltrop reveals structural variations and asymmetric subgenome divergence after allopolyploidization.</title>
        <authorList>
            <person name="Zhang X."/>
            <person name="Chen Y."/>
            <person name="Wang L."/>
            <person name="Yuan Y."/>
            <person name="Fang M."/>
            <person name="Shi L."/>
            <person name="Lu R."/>
            <person name="Comes H.P."/>
            <person name="Ma Y."/>
            <person name="Chen Y."/>
            <person name="Huang G."/>
            <person name="Zhou Y."/>
            <person name="Zheng Z."/>
            <person name="Qiu Y."/>
        </authorList>
    </citation>
    <scope>NUCLEOTIDE SEQUENCE [LARGE SCALE GENOMIC DNA]</scope>
    <source>
        <tissue evidence="8">Roots</tissue>
    </source>
</reference>
<feature type="transmembrane region" description="Helical" evidence="7">
    <location>
        <begin position="180"/>
        <end position="201"/>
    </location>
</feature>
<dbReference type="GO" id="GO:0051980">
    <property type="term" value="F:iron-nicotianamine transmembrane transporter activity"/>
    <property type="evidence" value="ECO:0007669"/>
    <property type="project" value="TreeGrafter"/>
</dbReference>
<evidence type="ECO:0000256" key="1">
    <source>
        <dbReference type="ARBA" id="ARBA00004141"/>
    </source>
</evidence>
<dbReference type="AlphaFoldDB" id="A0AAN7JAF6"/>
<name>A0AAN7JAF6_9MYRT</name>
<keyword evidence="3" id="KW-0813">Transport</keyword>
<keyword evidence="9" id="KW-1185">Reference proteome</keyword>
<evidence type="ECO:0000256" key="4">
    <source>
        <dbReference type="ARBA" id="ARBA00022692"/>
    </source>
</evidence>
<evidence type="ECO:0000313" key="9">
    <source>
        <dbReference type="Proteomes" id="UP001345219"/>
    </source>
</evidence>
<feature type="transmembrane region" description="Helical" evidence="7">
    <location>
        <begin position="341"/>
        <end position="361"/>
    </location>
</feature>
<evidence type="ECO:0000256" key="5">
    <source>
        <dbReference type="ARBA" id="ARBA00022989"/>
    </source>
</evidence>
<keyword evidence="6 7" id="KW-0472">Membrane</keyword>
<feature type="transmembrane region" description="Helical" evidence="7">
    <location>
        <begin position="242"/>
        <end position="259"/>
    </location>
</feature>
<keyword evidence="5 7" id="KW-1133">Transmembrane helix</keyword>
<comment type="subcellular location">
    <subcellularLocation>
        <location evidence="1">Membrane</location>
        <topology evidence="1">Multi-pass membrane protein</topology>
    </subcellularLocation>
</comment>
<feature type="transmembrane region" description="Helical" evidence="7">
    <location>
        <begin position="95"/>
        <end position="114"/>
    </location>
</feature>
<feature type="transmembrane region" description="Helical" evidence="7">
    <location>
        <begin position="578"/>
        <end position="599"/>
    </location>
</feature>
<comment type="caution">
    <text evidence="8">The sequence shown here is derived from an EMBL/GenBank/DDBJ whole genome shotgun (WGS) entry which is preliminary data.</text>
</comment>
<evidence type="ECO:0000256" key="6">
    <source>
        <dbReference type="ARBA" id="ARBA00023136"/>
    </source>
</evidence>
<dbReference type="PANTHER" id="PTHR31645:SF4">
    <property type="entry name" value="METAL-NICOTIANAMINE TRANSPORTER YSL3"/>
    <property type="match status" value="1"/>
</dbReference>
<feature type="transmembrane region" description="Helical" evidence="7">
    <location>
        <begin position="619"/>
        <end position="641"/>
    </location>
</feature>
<dbReference type="Proteomes" id="UP001345219">
    <property type="component" value="Chromosome 1"/>
</dbReference>
<evidence type="ECO:0000256" key="7">
    <source>
        <dbReference type="SAM" id="Phobius"/>
    </source>
</evidence>
<feature type="transmembrane region" description="Helical" evidence="7">
    <location>
        <begin position="434"/>
        <end position="457"/>
    </location>
</feature>
<feature type="transmembrane region" description="Helical" evidence="7">
    <location>
        <begin position="522"/>
        <end position="544"/>
    </location>
</feature>
<dbReference type="EMBL" id="JAXIOK010000023">
    <property type="protein sequence ID" value="KAK4743451.1"/>
    <property type="molecule type" value="Genomic_DNA"/>
</dbReference>
<accession>A0AAN7JAF6</accession>
<feature type="transmembrane region" description="Helical" evidence="7">
    <location>
        <begin position="135"/>
        <end position="154"/>
    </location>
</feature>
<evidence type="ECO:0008006" key="10">
    <source>
        <dbReference type="Google" id="ProtNLM"/>
    </source>
</evidence>
<feature type="transmembrane region" description="Helical" evidence="7">
    <location>
        <begin position="63"/>
        <end position="83"/>
    </location>
</feature>
<evidence type="ECO:0000313" key="8">
    <source>
        <dbReference type="EMBL" id="KAK4743451.1"/>
    </source>
</evidence>
<dbReference type="NCBIfam" id="TIGR00728">
    <property type="entry name" value="OPT_sfam"/>
    <property type="match status" value="1"/>
</dbReference>
<evidence type="ECO:0000256" key="3">
    <source>
        <dbReference type="ARBA" id="ARBA00022448"/>
    </source>
</evidence>
<gene>
    <name evidence="8" type="ORF">SAY87_001452</name>
</gene>
<dbReference type="InterPro" id="IPR045035">
    <property type="entry name" value="YSL-like"/>
</dbReference>
<feature type="transmembrane region" description="Helical" evidence="7">
    <location>
        <begin position="653"/>
        <end position="677"/>
    </location>
</feature>
<dbReference type="Pfam" id="PF03169">
    <property type="entry name" value="OPT"/>
    <property type="match status" value="1"/>
</dbReference>
<feature type="transmembrane region" description="Helical" evidence="7">
    <location>
        <begin position="405"/>
        <end position="427"/>
    </location>
</feature>